<name>A0A1H3TSA7_9BACI</name>
<dbReference type="AlphaFoldDB" id="A0A1H3TSA7"/>
<protein>
    <submittedName>
        <fullName evidence="1">Uncharacterized protein</fullName>
    </submittedName>
</protein>
<sequence>MNEILTAMSSDMGINRYRGEPDDSFIYRLCYSALGLWCLHIAQNSSDRMVGTTKHNQTIVLNELLRRYAELFPGIADKFTDADNPQVNLPVHIRRVYEEIGYLQTDKNNRNRLAKFGRNIPVGNTFLFIGHPNKAYNVNGLGVFTSPTTPSYSTREFLIRDELTCEEYFQERYDITNFYERDIAADELQFFNPLSASAPSRSWSAKMVTDCSIARKSELGPYYRVIQESEKSLLFADEVIEPQSDSLTSYEYRRLYFAIKAHYNNPLKVWIVKQDEEYSKIRIGGYLPNREYYYLLLLSWPLKHAFDKVNFLIRNDFIPEVANTLKNIGIVIKGGNSDA</sequence>
<dbReference type="Proteomes" id="UP000198935">
    <property type="component" value="Unassembled WGS sequence"/>
</dbReference>
<proteinExistence type="predicted"/>
<dbReference type="EMBL" id="FNPI01000016">
    <property type="protein sequence ID" value="SDZ53056.1"/>
    <property type="molecule type" value="Genomic_DNA"/>
</dbReference>
<accession>A0A1H3TSA7</accession>
<dbReference type="OrthoDB" id="1810260at2"/>
<organism evidence="1 2">
    <name type="scientific">Evansella caseinilytica</name>
    <dbReference type="NCBI Taxonomy" id="1503961"/>
    <lineage>
        <taxon>Bacteria</taxon>
        <taxon>Bacillati</taxon>
        <taxon>Bacillota</taxon>
        <taxon>Bacilli</taxon>
        <taxon>Bacillales</taxon>
        <taxon>Bacillaceae</taxon>
        <taxon>Evansella</taxon>
    </lineage>
</organism>
<evidence type="ECO:0000313" key="2">
    <source>
        <dbReference type="Proteomes" id="UP000198935"/>
    </source>
</evidence>
<dbReference type="STRING" id="1503961.SAMN05421736_1163"/>
<keyword evidence="2" id="KW-1185">Reference proteome</keyword>
<gene>
    <name evidence="1" type="ORF">SAMN05421736_1163</name>
</gene>
<reference evidence="2" key="1">
    <citation type="submission" date="2016-10" db="EMBL/GenBank/DDBJ databases">
        <authorList>
            <person name="Varghese N."/>
            <person name="Submissions S."/>
        </authorList>
    </citation>
    <scope>NUCLEOTIDE SEQUENCE [LARGE SCALE GENOMIC DNA]</scope>
    <source>
        <strain evidence="2">SP</strain>
    </source>
</reference>
<evidence type="ECO:0000313" key="1">
    <source>
        <dbReference type="EMBL" id="SDZ53056.1"/>
    </source>
</evidence>